<dbReference type="InterPro" id="IPR039353">
    <property type="entry name" value="TF_Adf1"/>
</dbReference>
<feature type="domain" description="MADF" evidence="2">
    <location>
        <begin position="4"/>
        <end position="79"/>
    </location>
</feature>
<reference evidence="3 4" key="1">
    <citation type="submission" date="2024-06" db="EMBL/GenBank/DDBJ databases">
        <title>A chromosome-level genome assembly of beet webworm, Loxostege sticticalis.</title>
        <authorList>
            <person name="Zhang Y."/>
        </authorList>
    </citation>
    <scope>NUCLEOTIDE SEQUENCE [LARGE SCALE GENOMIC DNA]</scope>
    <source>
        <strain evidence="3">AQ026</strain>
        <tissue evidence="3">Whole body</tissue>
    </source>
</reference>
<dbReference type="PANTHER" id="PTHR12243:SF67">
    <property type="entry name" value="COREPRESSOR OF PANGOLIN, ISOFORM A-RELATED"/>
    <property type="match status" value="1"/>
</dbReference>
<accession>A0ABR3HNB5</accession>
<feature type="region of interest" description="Disordered" evidence="1">
    <location>
        <begin position="117"/>
        <end position="138"/>
    </location>
</feature>
<name>A0ABR3HNB5_LOXSC</name>
<proteinExistence type="predicted"/>
<evidence type="ECO:0000259" key="2">
    <source>
        <dbReference type="Pfam" id="PF10545"/>
    </source>
</evidence>
<dbReference type="InterPro" id="IPR006578">
    <property type="entry name" value="MADF-dom"/>
</dbReference>
<dbReference type="PANTHER" id="PTHR12243">
    <property type="entry name" value="MADF DOMAIN TRANSCRIPTION FACTOR"/>
    <property type="match status" value="1"/>
</dbReference>
<keyword evidence="4" id="KW-1185">Reference proteome</keyword>
<dbReference type="EMBL" id="JBEUOH010000016">
    <property type="protein sequence ID" value="KAL0871889.1"/>
    <property type="molecule type" value="Genomic_DNA"/>
</dbReference>
<dbReference type="Pfam" id="PF10545">
    <property type="entry name" value="MADF_DNA_bdg"/>
    <property type="match status" value="1"/>
</dbReference>
<comment type="caution">
    <text evidence="3">The sequence shown here is derived from an EMBL/GenBank/DDBJ whole genome shotgun (WGS) entry which is preliminary data.</text>
</comment>
<evidence type="ECO:0000313" key="3">
    <source>
        <dbReference type="EMBL" id="KAL0871889.1"/>
    </source>
</evidence>
<protein>
    <recommendedName>
        <fullName evidence="2">MADF domain-containing protein</fullName>
    </recommendedName>
</protein>
<evidence type="ECO:0000313" key="4">
    <source>
        <dbReference type="Proteomes" id="UP001549920"/>
    </source>
</evidence>
<organism evidence="3 4">
    <name type="scientific">Loxostege sticticalis</name>
    <name type="common">Beet webworm moth</name>
    <dbReference type="NCBI Taxonomy" id="481309"/>
    <lineage>
        <taxon>Eukaryota</taxon>
        <taxon>Metazoa</taxon>
        <taxon>Ecdysozoa</taxon>
        <taxon>Arthropoda</taxon>
        <taxon>Hexapoda</taxon>
        <taxon>Insecta</taxon>
        <taxon>Pterygota</taxon>
        <taxon>Neoptera</taxon>
        <taxon>Endopterygota</taxon>
        <taxon>Lepidoptera</taxon>
        <taxon>Glossata</taxon>
        <taxon>Ditrysia</taxon>
        <taxon>Pyraloidea</taxon>
        <taxon>Crambidae</taxon>
        <taxon>Pyraustinae</taxon>
        <taxon>Loxostege</taxon>
    </lineage>
</organism>
<sequence>MELFIEAVRQYPLLFNSNHKYYRHGDKKDTKLQKITAKSEWKKLRDYLRDSLKRQKCGKTGQAAPAVNNCKYAQIMEFLLPFMKNKKASTLRDSNSDVLFTQQQQQFKQEVEDSMLIPSENKEGQDTQQAQTKTRKRKNDDEIIDLIRDMVENHKIQFQIYFTKKDKKKETIEEENNNKRNIPWNNFSKVWPNQLRLCVCK</sequence>
<dbReference type="Proteomes" id="UP001549920">
    <property type="component" value="Unassembled WGS sequence"/>
</dbReference>
<gene>
    <name evidence="3" type="ORF">ABMA27_004349</name>
</gene>
<dbReference type="SMART" id="SM00595">
    <property type="entry name" value="MADF"/>
    <property type="match status" value="1"/>
</dbReference>
<evidence type="ECO:0000256" key="1">
    <source>
        <dbReference type="SAM" id="MobiDB-lite"/>
    </source>
</evidence>